<sequence length="60" mass="6249">MTVEGEGVEQEGWRSMGPGIIALRLCSCGVGVSTELDLANSILFGRRKELGAGGGELVLE</sequence>
<reference evidence="1" key="1">
    <citation type="submission" date="2015-04" db="UniProtKB">
        <authorList>
            <consortium name="EnsemblPlants"/>
        </authorList>
    </citation>
    <scope>IDENTIFICATION</scope>
</reference>
<organism evidence="1">
    <name type="scientific">Oryza glumipatula</name>
    <dbReference type="NCBI Taxonomy" id="40148"/>
    <lineage>
        <taxon>Eukaryota</taxon>
        <taxon>Viridiplantae</taxon>
        <taxon>Streptophyta</taxon>
        <taxon>Embryophyta</taxon>
        <taxon>Tracheophyta</taxon>
        <taxon>Spermatophyta</taxon>
        <taxon>Magnoliopsida</taxon>
        <taxon>Liliopsida</taxon>
        <taxon>Poales</taxon>
        <taxon>Poaceae</taxon>
        <taxon>BOP clade</taxon>
        <taxon>Oryzoideae</taxon>
        <taxon>Oryzeae</taxon>
        <taxon>Oryzinae</taxon>
        <taxon>Oryza</taxon>
    </lineage>
</organism>
<reference evidence="1" key="2">
    <citation type="submission" date="2018-05" db="EMBL/GenBank/DDBJ databases">
        <title>OgluRS3 (Oryza glumaepatula Reference Sequence Version 3).</title>
        <authorList>
            <person name="Zhang J."/>
            <person name="Kudrna D."/>
            <person name="Lee S."/>
            <person name="Talag J."/>
            <person name="Welchert J."/>
            <person name="Wing R.A."/>
        </authorList>
    </citation>
    <scope>NUCLEOTIDE SEQUENCE [LARGE SCALE GENOMIC DNA]</scope>
</reference>
<name>A0A0E0A9J0_9ORYZ</name>
<keyword evidence="2" id="KW-1185">Reference proteome</keyword>
<dbReference type="HOGENOM" id="CLU_2945486_0_0_1"/>
<dbReference type="Gramene" id="OGLUM06G15650.1">
    <property type="protein sequence ID" value="OGLUM06G15650.1"/>
    <property type="gene ID" value="OGLUM06G15650"/>
</dbReference>
<proteinExistence type="predicted"/>
<dbReference type="AlphaFoldDB" id="A0A0E0A9J0"/>
<evidence type="ECO:0000313" key="2">
    <source>
        <dbReference type="Proteomes" id="UP000026961"/>
    </source>
</evidence>
<accession>A0A0E0A9J0</accession>
<evidence type="ECO:0000313" key="1">
    <source>
        <dbReference type="EnsemblPlants" id="OGLUM06G15650.1"/>
    </source>
</evidence>
<dbReference type="Proteomes" id="UP000026961">
    <property type="component" value="Chromosome 6"/>
</dbReference>
<dbReference type="EnsemblPlants" id="OGLUM06G15650.1">
    <property type="protein sequence ID" value="OGLUM06G15650.1"/>
    <property type="gene ID" value="OGLUM06G15650"/>
</dbReference>
<protein>
    <submittedName>
        <fullName evidence="1">Uncharacterized protein</fullName>
    </submittedName>
</protein>